<dbReference type="SUPFAM" id="SSF56784">
    <property type="entry name" value="HAD-like"/>
    <property type="match status" value="1"/>
</dbReference>
<dbReference type="Proteomes" id="UP000612055">
    <property type="component" value="Unassembled WGS sequence"/>
</dbReference>
<dbReference type="AlphaFoldDB" id="A0A836BTL9"/>
<protein>
    <recommendedName>
        <fullName evidence="3">Magnesium-dependent phosphatase-1</fullName>
    </recommendedName>
</protein>
<dbReference type="EMBL" id="JAEHOE010000083">
    <property type="protein sequence ID" value="KAG2488485.1"/>
    <property type="molecule type" value="Genomic_DNA"/>
</dbReference>
<evidence type="ECO:0000313" key="1">
    <source>
        <dbReference type="EMBL" id="KAG2488485.1"/>
    </source>
</evidence>
<dbReference type="SFLD" id="SFLDG01129">
    <property type="entry name" value="C1.5:_HAD__Beta-PGM__Phosphata"/>
    <property type="match status" value="1"/>
</dbReference>
<dbReference type="Gene3D" id="3.40.50.1000">
    <property type="entry name" value="HAD superfamily/HAD-like"/>
    <property type="match status" value="1"/>
</dbReference>
<dbReference type="OrthoDB" id="2865258at2759"/>
<dbReference type="InterPro" id="IPR023214">
    <property type="entry name" value="HAD_sf"/>
</dbReference>
<proteinExistence type="predicted"/>
<accession>A0A836BTL9</accession>
<sequence length="187" mass="21133">MGSTALPKLVAFDLDGTLWWPEMYMLDGGAPFRRDPKTGAVYDRRNEQIELMGASEAVLRELATDPKWADTEVAYVSRTEYPEWAIPCLKAFVIAEADGKRPLKTMYDLSAHQEIYPGSKVTHFRKIHKESGIPYDEMIFYDNESWNCKECSKLGIHCVYTPRGLTRDSWERGLADYAAAKAATGSP</sequence>
<organism evidence="1 2">
    <name type="scientific">Edaphochlamys debaryana</name>
    <dbReference type="NCBI Taxonomy" id="47281"/>
    <lineage>
        <taxon>Eukaryota</taxon>
        <taxon>Viridiplantae</taxon>
        <taxon>Chlorophyta</taxon>
        <taxon>core chlorophytes</taxon>
        <taxon>Chlorophyceae</taxon>
        <taxon>CS clade</taxon>
        <taxon>Chlamydomonadales</taxon>
        <taxon>Chlamydomonadales incertae sedis</taxon>
        <taxon>Edaphochlamys</taxon>
    </lineage>
</organism>
<evidence type="ECO:0000313" key="2">
    <source>
        <dbReference type="Proteomes" id="UP000612055"/>
    </source>
</evidence>
<name>A0A836BTL9_9CHLO</name>
<reference evidence="1" key="1">
    <citation type="journal article" date="2020" name="bioRxiv">
        <title>Comparative genomics of Chlamydomonas.</title>
        <authorList>
            <person name="Craig R.J."/>
            <person name="Hasan A.R."/>
            <person name="Ness R.W."/>
            <person name="Keightley P.D."/>
        </authorList>
    </citation>
    <scope>NUCLEOTIDE SEQUENCE</scope>
    <source>
        <strain evidence="1">CCAP 11/70</strain>
    </source>
</reference>
<dbReference type="PANTHER" id="PTHR17901:SF14">
    <property type="entry name" value="MAGNESIUM-DEPENDENT PHOSPHATASE 1"/>
    <property type="match status" value="1"/>
</dbReference>
<dbReference type="InterPro" id="IPR010036">
    <property type="entry name" value="MDP_1_eu_arc"/>
</dbReference>
<gene>
    <name evidence="1" type="ORF">HYH03_012989</name>
</gene>
<dbReference type="Pfam" id="PF12689">
    <property type="entry name" value="Acid_PPase"/>
    <property type="match status" value="1"/>
</dbReference>
<comment type="caution">
    <text evidence="1">The sequence shown here is derived from an EMBL/GenBank/DDBJ whole genome shotgun (WGS) entry which is preliminary data.</text>
</comment>
<dbReference type="SFLD" id="SFLDS00003">
    <property type="entry name" value="Haloacid_Dehalogenase"/>
    <property type="match status" value="1"/>
</dbReference>
<dbReference type="SFLD" id="SFLDG01131">
    <property type="entry name" value="C1.5.2:_MDP_Like"/>
    <property type="match status" value="1"/>
</dbReference>
<dbReference type="GO" id="GO:0003993">
    <property type="term" value="F:acid phosphatase activity"/>
    <property type="evidence" value="ECO:0007669"/>
    <property type="project" value="TreeGrafter"/>
</dbReference>
<dbReference type="InterPro" id="IPR036412">
    <property type="entry name" value="HAD-like_sf"/>
</dbReference>
<dbReference type="NCBIfam" id="TIGR01685">
    <property type="entry name" value="MDP-1"/>
    <property type="match status" value="1"/>
</dbReference>
<dbReference type="PANTHER" id="PTHR17901">
    <property type="entry name" value="MAGNESIUM-DEPENDENT PHOSPHATASE 1 MDP1"/>
    <property type="match status" value="1"/>
</dbReference>
<keyword evidence="2" id="KW-1185">Reference proteome</keyword>
<evidence type="ECO:0008006" key="3">
    <source>
        <dbReference type="Google" id="ProtNLM"/>
    </source>
</evidence>